<sequence length="194" mass="22246">MTTLADPSENHMPFQKLAHFYGRVSGDTVPYSDCKARQRCYSFLIDILNAIESTYKVTRQPPIAASIRSTRINSTNSTDSTNSASTALSQISFESDSTVIETPYRLLDRLADFQYVKQQLFALKSSDKVEDSEEFWAIWDSSKVEMIDYMLKHLPLPDTVRDEVEQSQNYYHNSSVQDSLIRYIEYGRRSASHS</sequence>
<proteinExistence type="predicted"/>
<keyword evidence="2" id="KW-1185">Reference proteome</keyword>
<gene>
    <name evidence="1" type="ORF">CANCADRAFT_102931</name>
</gene>
<dbReference type="AlphaFoldDB" id="A0A1E4TEL3"/>
<protein>
    <submittedName>
        <fullName evidence="1">Uncharacterized protein</fullName>
    </submittedName>
</protein>
<dbReference type="EMBL" id="KV453842">
    <property type="protein sequence ID" value="ODV90200.1"/>
    <property type="molecule type" value="Genomic_DNA"/>
</dbReference>
<organism evidence="1 2">
    <name type="scientific">Tortispora caseinolytica NRRL Y-17796</name>
    <dbReference type="NCBI Taxonomy" id="767744"/>
    <lineage>
        <taxon>Eukaryota</taxon>
        <taxon>Fungi</taxon>
        <taxon>Dikarya</taxon>
        <taxon>Ascomycota</taxon>
        <taxon>Saccharomycotina</taxon>
        <taxon>Trigonopsidomycetes</taxon>
        <taxon>Trigonopsidales</taxon>
        <taxon>Trigonopsidaceae</taxon>
        <taxon>Tortispora</taxon>
    </lineage>
</organism>
<name>A0A1E4TEL3_9ASCO</name>
<accession>A0A1E4TEL3</accession>
<reference evidence="2" key="1">
    <citation type="submission" date="2016-02" db="EMBL/GenBank/DDBJ databases">
        <title>Comparative genomics of biotechnologically important yeasts.</title>
        <authorList>
            <consortium name="DOE Joint Genome Institute"/>
            <person name="Riley R."/>
            <person name="Haridas S."/>
            <person name="Wolfe K.H."/>
            <person name="Lopes M.R."/>
            <person name="Hittinger C.T."/>
            <person name="Goker M."/>
            <person name="Salamov A."/>
            <person name="Wisecaver J."/>
            <person name="Long T.M."/>
            <person name="Aerts A.L."/>
            <person name="Barry K."/>
            <person name="Choi C."/>
            <person name="Clum A."/>
            <person name="Coughlan A.Y."/>
            <person name="Deshpande S."/>
            <person name="Douglass A.P."/>
            <person name="Hanson S.J."/>
            <person name="Klenk H.-P."/>
            <person name="Labutti K."/>
            <person name="Lapidus A."/>
            <person name="Lindquist E."/>
            <person name="Lipzen A."/>
            <person name="Meier-Kolthoff J.P."/>
            <person name="Ohm R.A."/>
            <person name="Otillar R.P."/>
            <person name="Pangilinan J."/>
            <person name="Peng Y."/>
            <person name="Rokas A."/>
            <person name="Rosa C.A."/>
            <person name="Scheuner C."/>
            <person name="Sibirny A.A."/>
            <person name="Slot J.C."/>
            <person name="Stielow J.B."/>
            <person name="Sun H."/>
            <person name="Kurtzman C.P."/>
            <person name="Blackwell M."/>
            <person name="Jeffries T.W."/>
            <person name="Grigoriev I.V."/>
        </authorList>
    </citation>
    <scope>NUCLEOTIDE SEQUENCE [LARGE SCALE GENOMIC DNA]</scope>
    <source>
        <strain evidence="2">NRRL Y-17796</strain>
    </source>
</reference>
<evidence type="ECO:0000313" key="1">
    <source>
        <dbReference type="EMBL" id="ODV90200.1"/>
    </source>
</evidence>
<evidence type="ECO:0000313" key="2">
    <source>
        <dbReference type="Proteomes" id="UP000095023"/>
    </source>
</evidence>
<dbReference type="Proteomes" id="UP000095023">
    <property type="component" value="Unassembled WGS sequence"/>
</dbReference>